<keyword evidence="1" id="KW-0862">Zinc</keyword>
<evidence type="ECO:0000259" key="3">
    <source>
        <dbReference type="PROSITE" id="PS50006"/>
    </source>
</evidence>
<dbReference type="SUPFAM" id="SSF49879">
    <property type="entry name" value="SMAD/FHA domain"/>
    <property type="match status" value="1"/>
</dbReference>
<feature type="compositionally biased region" description="Basic and acidic residues" evidence="2">
    <location>
        <begin position="194"/>
        <end position="212"/>
    </location>
</feature>
<dbReference type="InterPro" id="IPR013083">
    <property type="entry name" value="Znf_RING/FYVE/PHD"/>
</dbReference>
<dbReference type="Proteomes" id="UP000707451">
    <property type="component" value="Unassembled WGS sequence"/>
</dbReference>
<dbReference type="PROSITE" id="PS50006">
    <property type="entry name" value="FHA_DOMAIN"/>
    <property type="match status" value="1"/>
</dbReference>
<dbReference type="GO" id="GO:0005634">
    <property type="term" value="C:nucleus"/>
    <property type="evidence" value="ECO:0007669"/>
    <property type="project" value="TreeGrafter"/>
</dbReference>
<keyword evidence="1" id="KW-0863">Zinc-finger</keyword>
<dbReference type="Pfam" id="PF13923">
    <property type="entry name" value="zf-C3HC4_2"/>
    <property type="match status" value="1"/>
</dbReference>
<dbReference type="Pfam" id="PF00498">
    <property type="entry name" value="FHA"/>
    <property type="match status" value="1"/>
</dbReference>
<evidence type="ECO:0008006" key="7">
    <source>
        <dbReference type="Google" id="ProtNLM"/>
    </source>
</evidence>
<accession>A0A9P7XWQ9</accession>
<feature type="compositionally biased region" description="Acidic residues" evidence="2">
    <location>
        <begin position="321"/>
        <end position="338"/>
    </location>
</feature>
<dbReference type="InterPro" id="IPR001841">
    <property type="entry name" value="Znf_RING"/>
</dbReference>
<feature type="region of interest" description="Disordered" evidence="2">
    <location>
        <begin position="291"/>
        <end position="343"/>
    </location>
</feature>
<name>A0A9P7XWQ9_9FUNG</name>
<evidence type="ECO:0000259" key="4">
    <source>
        <dbReference type="PROSITE" id="PS50089"/>
    </source>
</evidence>
<dbReference type="Gene3D" id="2.60.200.20">
    <property type="match status" value="1"/>
</dbReference>
<reference evidence="5" key="1">
    <citation type="submission" date="2021-06" db="EMBL/GenBank/DDBJ databases">
        <title>Genome Sequence of Mortierella hyaline Strain SCG-10, a Cold-Adapted, Nitrate-Reducing Fungus Isolated from Soil in Minnesota, USA.</title>
        <authorList>
            <person name="Aldossari N."/>
        </authorList>
    </citation>
    <scope>NUCLEOTIDE SEQUENCE</scope>
    <source>
        <strain evidence="5">SCG-10</strain>
    </source>
</reference>
<feature type="domain" description="FHA" evidence="3">
    <location>
        <begin position="60"/>
        <end position="116"/>
    </location>
</feature>
<dbReference type="GO" id="GO:0004842">
    <property type="term" value="F:ubiquitin-protein transferase activity"/>
    <property type="evidence" value="ECO:0007669"/>
    <property type="project" value="TreeGrafter"/>
</dbReference>
<feature type="compositionally biased region" description="Basic and acidic residues" evidence="2">
    <location>
        <begin position="173"/>
        <end position="182"/>
    </location>
</feature>
<sequence length="624" mass="68637">MSDDAMQGTLTYDQDIQDLPEDDNDTGNNSNDQPAPAGPLVTLLSLNALATSIPLTRNKTILGRVAAKCTEGAVLDNLRISGTHCEVSSRSMTDANAAIWIKDTSSNGVWVNEKKIPKGETVKIFDRDIVSFAAGPVNAKSDTPAFMLMDKRIKLATPNNTRQQQQYQPLPKRTNDDLKDESTAAESTAADSEPEQKKQKTDDAVSAKDKEQEDSAFEQEFECSVCHEIMHKPMVLQPCLHSFCRGCCKSWLKQSKVCPSCRQEVTRTKRDFKLNNLIALFLKTRPHMARDDLDEEESGNDSDKSDLIGGERPRRRNLHYDDDDEDDEDEYDEDEDDNLLPLPAGFQGQPVTCPCCLPNNNIGFTCPDGVRLEPLPGNATYRDYIARLQPQPGHLQCPNCRNHLPVIPEAQGDIADRFRCKMCHVATCGCTALSVDERAARVGYLENYLNPFEMQVIHEYMRTHNVTVQALWQEIKTGMDNGTFYYLGTGDVPNPPPTAAAAAAAAPAPAAANDAADANAADPVAPAPTAAAAAAGAAAPAQDTPAMRALRVKTSDRLCYPCGRNFFSNGPIYQWRKALNDAVLPARAVGRGDCWYGRHCRTQHNIANPGHAERLNHICEKTHR</sequence>
<dbReference type="SUPFAM" id="SSF57850">
    <property type="entry name" value="RING/U-box"/>
    <property type="match status" value="1"/>
</dbReference>
<gene>
    <name evidence="5" type="ORF">KI688_011173</name>
</gene>
<proteinExistence type="predicted"/>
<dbReference type="AlphaFoldDB" id="A0A9P7XWQ9"/>
<dbReference type="PANTHER" id="PTHR16079">
    <property type="entry name" value="UBIQUITIN LIGASE PROTEIN CHFR"/>
    <property type="match status" value="1"/>
</dbReference>
<dbReference type="PANTHER" id="PTHR16079:SF4">
    <property type="entry name" value="E3 UBIQUITIN-PROTEIN LIGASE CHFR"/>
    <property type="match status" value="1"/>
</dbReference>
<dbReference type="OrthoDB" id="21204at2759"/>
<dbReference type="PROSITE" id="PS50089">
    <property type="entry name" value="ZF_RING_2"/>
    <property type="match status" value="1"/>
</dbReference>
<evidence type="ECO:0000313" key="6">
    <source>
        <dbReference type="Proteomes" id="UP000707451"/>
    </source>
</evidence>
<dbReference type="InterPro" id="IPR008984">
    <property type="entry name" value="SMAD_FHA_dom_sf"/>
</dbReference>
<evidence type="ECO:0000256" key="2">
    <source>
        <dbReference type="SAM" id="MobiDB-lite"/>
    </source>
</evidence>
<evidence type="ECO:0000256" key="1">
    <source>
        <dbReference type="PROSITE-ProRule" id="PRU00175"/>
    </source>
</evidence>
<feature type="compositionally biased region" description="Basic and acidic residues" evidence="2">
    <location>
        <begin position="301"/>
        <end position="312"/>
    </location>
</feature>
<feature type="region of interest" description="Disordered" evidence="2">
    <location>
        <begin position="1"/>
        <end position="37"/>
    </location>
</feature>
<dbReference type="GO" id="GO:0008270">
    <property type="term" value="F:zinc ion binding"/>
    <property type="evidence" value="ECO:0007669"/>
    <property type="project" value="UniProtKB-KW"/>
</dbReference>
<dbReference type="EMBL" id="JAHRHY010000006">
    <property type="protein sequence ID" value="KAG9068884.1"/>
    <property type="molecule type" value="Genomic_DNA"/>
</dbReference>
<dbReference type="SMART" id="SM00240">
    <property type="entry name" value="FHA"/>
    <property type="match status" value="1"/>
</dbReference>
<dbReference type="GO" id="GO:0016567">
    <property type="term" value="P:protein ubiquitination"/>
    <property type="evidence" value="ECO:0007669"/>
    <property type="project" value="TreeGrafter"/>
</dbReference>
<evidence type="ECO:0000313" key="5">
    <source>
        <dbReference type="EMBL" id="KAG9068884.1"/>
    </source>
</evidence>
<protein>
    <recommendedName>
        <fullName evidence="7">RING-type E3 ubiquitin transferase</fullName>
    </recommendedName>
</protein>
<dbReference type="Gene3D" id="3.30.40.10">
    <property type="entry name" value="Zinc/RING finger domain, C3HC4 (zinc finger)"/>
    <property type="match status" value="1"/>
</dbReference>
<feature type="compositionally biased region" description="Acidic residues" evidence="2">
    <location>
        <begin position="15"/>
        <end position="25"/>
    </location>
</feature>
<keyword evidence="1" id="KW-0479">Metal-binding</keyword>
<dbReference type="GO" id="GO:0006511">
    <property type="term" value="P:ubiquitin-dependent protein catabolic process"/>
    <property type="evidence" value="ECO:0007669"/>
    <property type="project" value="TreeGrafter"/>
</dbReference>
<dbReference type="InterPro" id="IPR000253">
    <property type="entry name" value="FHA_dom"/>
</dbReference>
<feature type="region of interest" description="Disordered" evidence="2">
    <location>
        <begin position="157"/>
        <end position="212"/>
    </location>
</feature>
<keyword evidence="6" id="KW-1185">Reference proteome</keyword>
<dbReference type="InterPro" id="IPR052256">
    <property type="entry name" value="E3_ubiquitin-ligase_CHFR"/>
</dbReference>
<organism evidence="5 6">
    <name type="scientific">Linnemannia hyalina</name>
    <dbReference type="NCBI Taxonomy" id="64524"/>
    <lineage>
        <taxon>Eukaryota</taxon>
        <taxon>Fungi</taxon>
        <taxon>Fungi incertae sedis</taxon>
        <taxon>Mucoromycota</taxon>
        <taxon>Mortierellomycotina</taxon>
        <taxon>Mortierellomycetes</taxon>
        <taxon>Mortierellales</taxon>
        <taxon>Mortierellaceae</taxon>
        <taxon>Linnemannia</taxon>
    </lineage>
</organism>
<dbReference type="SMART" id="SM00184">
    <property type="entry name" value="RING"/>
    <property type="match status" value="1"/>
</dbReference>
<comment type="caution">
    <text evidence="5">The sequence shown here is derived from an EMBL/GenBank/DDBJ whole genome shotgun (WGS) entry which is preliminary data.</text>
</comment>
<feature type="domain" description="RING-type" evidence="4">
    <location>
        <begin position="223"/>
        <end position="262"/>
    </location>
</feature>
<feature type="compositionally biased region" description="Polar residues" evidence="2">
    <location>
        <begin position="157"/>
        <end position="168"/>
    </location>
</feature>